<sequence>MGNGTYLTNKEYIRCGWEVKKVFFWGNSDKAQYVPIGELVRPLS</sequence>
<accession>A0A0H3ZZT8</accession>
<evidence type="ECO:0000313" key="1">
    <source>
        <dbReference type="EMBL" id="AKN38996.1"/>
    </source>
</evidence>
<reference evidence="1" key="1">
    <citation type="journal article" date="2015" name="MBio">
        <title>Eco-Evolutionary Dynamics of Episomes among Ecologically Cohesive Bacterial Populations.</title>
        <authorList>
            <person name="Xue H."/>
            <person name="Cordero O.X."/>
            <person name="Camas F.M."/>
            <person name="Trimble W."/>
            <person name="Meyer F."/>
            <person name="Guglielmini J."/>
            <person name="Rocha E.P."/>
            <person name="Polz M.F."/>
        </authorList>
    </citation>
    <scope>NUCLEOTIDE SEQUENCE</scope>
    <source>
        <strain evidence="1">FF_110</strain>
    </source>
</reference>
<proteinExistence type="predicted"/>
<dbReference type="AlphaFoldDB" id="A0A0H3ZZT8"/>
<organism evidence="1">
    <name type="scientific">Vibrio genomosp. F6</name>
    <dbReference type="NCBI Taxonomy" id="723172"/>
    <lineage>
        <taxon>Bacteria</taxon>
        <taxon>Pseudomonadati</taxon>
        <taxon>Pseudomonadota</taxon>
        <taxon>Gammaproteobacteria</taxon>
        <taxon>Vibrionales</taxon>
        <taxon>Vibrionaceae</taxon>
        <taxon>Vibrio</taxon>
    </lineage>
</organism>
<name>A0A0H3ZZT8_9VIBR</name>
<dbReference type="EMBL" id="KP795628">
    <property type="protein sequence ID" value="AKN38996.1"/>
    <property type="molecule type" value="Genomic_DNA"/>
</dbReference>
<protein>
    <submittedName>
        <fullName evidence="1">Conserved hypothetical fusion protein</fullName>
    </submittedName>
</protein>